<sequence>MKKPFLLIASSTRRSIEAKVKHPMGPSTLYDKVFEEAGGMIEVEAVSNAPRNIKQVKNSRAKLKRMSSDEDEFYSRHSWIVY</sequence>
<organism evidence="1 2">
    <name type="scientific">Acropora cervicornis</name>
    <name type="common">Staghorn coral</name>
    <dbReference type="NCBI Taxonomy" id="6130"/>
    <lineage>
        <taxon>Eukaryota</taxon>
        <taxon>Metazoa</taxon>
        <taxon>Cnidaria</taxon>
        <taxon>Anthozoa</taxon>
        <taxon>Hexacorallia</taxon>
        <taxon>Scleractinia</taxon>
        <taxon>Astrocoeniina</taxon>
        <taxon>Acroporidae</taxon>
        <taxon>Acropora</taxon>
    </lineage>
</organism>
<dbReference type="AlphaFoldDB" id="A0AAD9QKA2"/>
<keyword evidence="2" id="KW-1185">Reference proteome</keyword>
<dbReference type="Proteomes" id="UP001249851">
    <property type="component" value="Unassembled WGS sequence"/>
</dbReference>
<dbReference type="EMBL" id="JARQWQ010000028">
    <property type="protein sequence ID" value="KAK2562461.1"/>
    <property type="molecule type" value="Genomic_DNA"/>
</dbReference>
<evidence type="ECO:0000313" key="1">
    <source>
        <dbReference type="EMBL" id="KAK2562461.1"/>
    </source>
</evidence>
<name>A0AAD9QKA2_ACRCE</name>
<proteinExistence type="predicted"/>
<reference evidence="1" key="1">
    <citation type="journal article" date="2023" name="G3 (Bethesda)">
        <title>Whole genome assembly and annotation of the endangered Caribbean coral Acropora cervicornis.</title>
        <authorList>
            <person name="Selwyn J.D."/>
            <person name="Vollmer S.V."/>
        </authorList>
    </citation>
    <scope>NUCLEOTIDE SEQUENCE</scope>
    <source>
        <strain evidence="1">K2</strain>
    </source>
</reference>
<gene>
    <name evidence="1" type="ORF">P5673_014120</name>
</gene>
<evidence type="ECO:0000313" key="2">
    <source>
        <dbReference type="Proteomes" id="UP001249851"/>
    </source>
</evidence>
<accession>A0AAD9QKA2</accession>
<reference evidence="1" key="2">
    <citation type="journal article" date="2023" name="Science">
        <title>Genomic signatures of disease resistance in endangered staghorn corals.</title>
        <authorList>
            <person name="Vollmer S.V."/>
            <person name="Selwyn J.D."/>
            <person name="Despard B.A."/>
            <person name="Roesel C.L."/>
        </authorList>
    </citation>
    <scope>NUCLEOTIDE SEQUENCE</scope>
    <source>
        <strain evidence="1">K2</strain>
    </source>
</reference>
<protein>
    <submittedName>
        <fullName evidence="1">Uncharacterized protein</fullName>
    </submittedName>
</protein>
<comment type="caution">
    <text evidence="1">The sequence shown here is derived from an EMBL/GenBank/DDBJ whole genome shotgun (WGS) entry which is preliminary data.</text>
</comment>